<dbReference type="SMART" id="SM01359">
    <property type="entry name" value="A2M_N_2"/>
    <property type="match status" value="1"/>
</dbReference>
<dbReference type="InterPro" id="IPR041246">
    <property type="entry name" value="Bact_MG10"/>
</dbReference>
<feature type="domain" description="Alpha-2-macroglobulin bait region" evidence="3">
    <location>
        <begin position="1003"/>
        <end position="1152"/>
    </location>
</feature>
<evidence type="ECO:0000256" key="1">
    <source>
        <dbReference type="ARBA" id="ARBA00010556"/>
    </source>
</evidence>
<dbReference type="EMBL" id="JAENIK010000011">
    <property type="protein sequence ID" value="MBK1816065.1"/>
    <property type="molecule type" value="Genomic_DNA"/>
</dbReference>
<dbReference type="Gene3D" id="1.50.10.20">
    <property type="match status" value="1"/>
</dbReference>
<comment type="caution">
    <text evidence="5">The sequence shown here is derived from an EMBL/GenBank/DDBJ whole genome shotgun (WGS) entry which is preliminary data.</text>
</comment>
<protein>
    <recommendedName>
        <fullName evidence="7">Alpha-2-macroglobulin</fullName>
    </recommendedName>
</protein>
<organism evidence="5 6">
    <name type="scientific">Luteolibacter yonseiensis</name>
    <dbReference type="NCBI Taxonomy" id="1144680"/>
    <lineage>
        <taxon>Bacteria</taxon>
        <taxon>Pseudomonadati</taxon>
        <taxon>Verrucomicrobiota</taxon>
        <taxon>Verrucomicrobiia</taxon>
        <taxon>Verrucomicrobiales</taxon>
        <taxon>Verrucomicrobiaceae</taxon>
        <taxon>Luteolibacter</taxon>
    </lineage>
</organism>
<dbReference type="PANTHER" id="PTHR40094">
    <property type="entry name" value="ALPHA-2-MACROGLOBULIN HOMOLOG"/>
    <property type="match status" value="1"/>
</dbReference>
<dbReference type="SMART" id="SM01419">
    <property type="entry name" value="Thiol-ester_cl"/>
    <property type="match status" value="1"/>
</dbReference>
<dbReference type="Pfam" id="PF17973">
    <property type="entry name" value="bMG10"/>
    <property type="match status" value="1"/>
</dbReference>
<dbReference type="InterPro" id="IPR011625">
    <property type="entry name" value="A2M_N_BRD"/>
</dbReference>
<sequence length="1908" mass="206831">MKPITSAILAILAIPMAASAAPRLVVSTPSLAPESQIDLVLDSPVMAVSDIGKNVDNTWIDIQPALPGRLLWKAPNIASFIPGQPPAIGTKYTFSISENHHYLDGTPVPAGTFATAGSEAFRIVVAFAVNRWHEDYSPSTGEWVIVFNDAVDPSAAINHISFTSKNGQRVSAKLARGTAAQAGYYGRNNRSWAARFPGSPIPEITPETPLDNVVVASPATPLPVGEGWVLSVFNGVPNSGATARLPDDSTHGIGDVKPFEVARIEPYQTPGEPRQIRIVFNQPVPASLPVDFLAKCIEMYPRPENLSATPDGKVITLTGDFDQLKKCKVTFRPPYTSAAGLDLAGPLNKEIEFGNFIPVVSFPSQDQAQLANGTRGYRMLTLNLESARLRVKRLTGVDQIRAFQGYRHVSGNGPDHTAIEPTITIPYPLINGETVVDKEIPLETPIDTTKIVTLKWDDLLPQGQRTGTFFVEAAGTVLPDYEGNGTAPTAQSIIQLTDIGLSWKLTSGEAFIYAFSCDTGAPLPGVKVEVFGEDAVAMLSATTDAAGIATLPRDKAARHLRASIGNDTYLTAFDSSLETVGLWHFPIRYSWNKSPESARKVFLFSDRSLYRPGETARVKGIVRSQSGNTMEPADSAPARIVVIDPTEKELHTSPVILSANGSFDFTWQIPEGKVGSYTIRLEYPEELAKAEEIEDDWEARQAIAGNASFVLPLRVEEFRRNAFEITQTIATPGLGAGSVPVDLSAKYYQGQPVAGGGVKHFSRVVARNLYPERFSDYLFGNHRVDDWSYWYHYFGYRSDDEGDSGNQATQIQGETRLGADGRARIITQIPQAEFPTARELTISSEVTDANNQTLTSTSEAIIHPASVYVGVSRTDKLVRAGDTVALKLVATDTEGEPYPGAVKVTATLSREVNSAVKSRTDSGATATRNDVSEEIITTAELTLDPAASAGQGTAFNVTPKANGRHFLTVSGTDPGGRKFSTVTYFNVYGTEEYPWLYEDGLRVKLVAEKKSYKPGETARVLVLSPIEGTALVTVEREKVLRSFQVRLKADKPVIEIPLTDDDAPNAYVSVLIVKGAKESAREHKEPQLRLGYCELTVENLRDRLAVSLSEPEKSYRPGGEVALSGSVRLSTGAPAAGAEVTLYAEDEGTLAVMGYETPRPLDYFYTPRELDVETGTSFQTFISEDPEQQVFHNKGFFIGGGGDMSKLADRMRKNFDPCATWAPAILTDEAGNFSHRFKVPDTLTRYRVIAIAHHQVARFGHAESGIVVKKDLMLEPKAPRFANQSDTFNPQVLVQNASDHTGTWEIKFGTGGGSETPCVTATGNTSQLVTLAPGTSTTVVFPARADGTGEAVLNWTATPVSIEGGQLTEPVRLRLSDAVETRFPVHYPMPLLRQTKLVKLGAKQNLRDQLDSNLLDGTGTIELGFSRSPLVEAAGSIDFLLSYPHGCVEQTTSSLMPWFAVEDLKSVVPRFAAIPEQKIHAAIQAGADRLLSMQLADGSFAYWPGATESAPWATAYAGLGLIMAAEKGANVPESATASLVRNLTESLRGIAEVKSPDLLEGHTRALLVLALAGEPQTAYRNVLVDRLADLTPSARYLLATAIAVEDEGNEENLAVAKSVITSGVPFKLEEDGWMPYPATEAYRLIAWLAVEPDGPEPGKALERMLGQRNPYGQWKTTWANGWSLMAMAAFAAHENLADTPVTLTLDTDKGTETISLASESPVATRGFALAPELKLDLTSGSGGYVRMNVAAKPKIVPLQPVSRNGLSIDRTYERIKGDGSAEVLTEPRVGDLVRVTLRVTLPQDETRYLVIEDALPGLFEAVNTDFKSQGPAIGTPTSENDWRVSHSELRTDRAVFYLDHIWRKGTYTLTYLARCTVSGQATAPPAKVEEMYDPENFALSASRVFTTD</sequence>
<dbReference type="Pfam" id="PF07703">
    <property type="entry name" value="A2M_BRD"/>
    <property type="match status" value="1"/>
</dbReference>
<dbReference type="Pfam" id="PF01835">
    <property type="entry name" value="MG2"/>
    <property type="match status" value="1"/>
</dbReference>
<comment type="similarity">
    <text evidence="1">Belongs to the protease inhibitor I39 (alpha-2-macroglobulin) family. Bacterial alpha-2-macroglobulin subfamily.</text>
</comment>
<dbReference type="InterPro" id="IPR002890">
    <property type="entry name" value="MG2"/>
</dbReference>
<dbReference type="InterPro" id="IPR008930">
    <property type="entry name" value="Terpenoid_cyclase/PrenylTrfase"/>
</dbReference>
<feature type="signal peptide" evidence="2">
    <location>
        <begin position="1"/>
        <end position="20"/>
    </location>
</feature>
<accession>A0A934VBE6</accession>
<dbReference type="SMART" id="SM01360">
    <property type="entry name" value="A2M"/>
    <property type="match status" value="1"/>
</dbReference>
<dbReference type="GO" id="GO:0004866">
    <property type="term" value="F:endopeptidase inhibitor activity"/>
    <property type="evidence" value="ECO:0007669"/>
    <property type="project" value="InterPro"/>
</dbReference>
<dbReference type="PANTHER" id="PTHR40094:SF1">
    <property type="entry name" value="UBIQUITIN DOMAIN-CONTAINING PROTEIN"/>
    <property type="match status" value="1"/>
</dbReference>
<dbReference type="GO" id="GO:0005615">
    <property type="term" value="C:extracellular space"/>
    <property type="evidence" value="ECO:0007669"/>
    <property type="project" value="InterPro"/>
</dbReference>
<proteinExistence type="inferred from homology"/>
<dbReference type="InterPro" id="IPR051802">
    <property type="entry name" value="YfhM-like"/>
</dbReference>
<feature type="domain" description="Alpha-2-macroglobulin" evidence="4">
    <location>
        <begin position="1220"/>
        <end position="1308"/>
    </location>
</feature>
<evidence type="ECO:0000259" key="3">
    <source>
        <dbReference type="SMART" id="SM01359"/>
    </source>
</evidence>
<evidence type="ECO:0008006" key="7">
    <source>
        <dbReference type="Google" id="ProtNLM"/>
    </source>
</evidence>
<gene>
    <name evidence="5" type="ORF">JIN84_10615</name>
</gene>
<dbReference type="InterPro" id="IPR001599">
    <property type="entry name" value="Macroglobln_a2"/>
</dbReference>
<dbReference type="InterPro" id="IPR011626">
    <property type="entry name" value="Alpha-macroglobulin_TED"/>
</dbReference>
<dbReference type="Pfam" id="PF07678">
    <property type="entry name" value="TED_complement"/>
    <property type="match status" value="1"/>
</dbReference>
<dbReference type="Gene3D" id="2.60.40.1930">
    <property type="match status" value="1"/>
</dbReference>
<dbReference type="CDD" id="cd02891">
    <property type="entry name" value="A2M_like"/>
    <property type="match status" value="1"/>
</dbReference>
<dbReference type="Proteomes" id="UP000600139">
    <property type="component" value="Unassembled WGS sequence"/>
</dbReference>
<keyword evidence="6" id="KW-1185">Reference proteome</keyword>
<feature type="chain" id="PRO_5037528437" description="Alpha-2-macroglobulin" evidence="2">
    <location>
        <begin position="21"/>
        <end position="1908"/>
    </location>
</feature>
<name>A0A934VBE6_9BACT</name>
<dbReference type="InterPro" id="IPR047565">
    <property type="entry name" value="Alpha-macroglob_thiol-ester_cl"/>
</dbReference>
<keyword evidence="2" id="KW-0732">Signal</keyword>
<dbReference type="Pfam" id="PF00207">
    <property type="entry name" value="A2M"/>
    <property type="match status" value="1"/>
</dbReference>
<evidence type="ECO:0000259" key="4">
    <source>
        <dbReference type="SMART" id="SM01360"/>
    </source>
</evidence>
<dbReference type="RefSeq" id="WP_200351022.1">
    <property type="nucleotide sequence ID" value="NZ_BAABHZ010000006.1"/>
</dbReference>
<reference evidence="5" key="1">
    <citation type="submission" date="2021-01" db="EMBL/GenBank/DDBJ databases">
        <title>Modified the classification status of verrucomicrobia.</title>
        <authorList>
            <person name="Feng X."/>
        </authorList>
    </citation>
    <scope>NUCLEOTIDE SEQUENCE</scope>
    <source>
        <strain evidence="5">JCM 18052</strain>
    </source>
</reference>
<evidence type="ECO:0000313" key="6">
    <source>
        <dbReference type="Proteomes" id="UP000600139"/>
    </source>
</evidence>
<evidence type="ECO:0000256" key="2">
    <source>
        <dbReference type="SAM" id="SignalP"/>
    </source>
</evidence>
<evidence type="ECO:0000313" key="5">
    <source>
        <dbReference type="EMBL" id="MBK1816065.1"/>
    </source>
</evidence>
<dbReference type="SUPFAM" id="SSF48239">
    <property type="entry name" value="Terpenoid cyclases/Protein prenyltransferases"/>
    <property type="match status" value="1"/>
</dbReference>